<dbReference type="InterPro" id="IPR046341">
    <property type="entry name" value="SET_dom_sf"/>
</dbReference>
<organism evidence="6 7">
    <name type="scientific">Pseudoneurospora amorphoporcata</name>
    <dbReference type="NCBI Taxonomy" id="241081"/>
    <lineage>
        <taxon>Eukaryota</taxon>
        <taxon>Fungi</taxon>
        <taxon>Dikarya</taxon>
        <taxon>Ascomycota</taxon>
        <taxon>Pezizomycotina</taxon>
        <taxon>Sordariomycetes</taxon>
        <taxon>Sordariomycetidae</taxon>
        <taxon>Sordariales</taxon>
        <taxon>Sordariaceae</taxon>
        <taxon>Pseudoneurospora</taxon>
    </lineage>
</organism>
<dbReference type="EMBL" id="MU859085">
    <property type="protein sequence ID" value="KAK3954787.1"/>
    <property type="molecule type" value="Genomic_DNA"/>
</dbReference>
<evidence type="ECO:0000256" key="2">
    <source>
        <dbReference type="ARBA" id="ARBA00022679"/>
    </source>
</evidence>
<gene>
    <name evidence="6" type="ORF">QBC32DRAFT_74759</name>
</gene>
<dbReference type="Gene3D" id="3.90.1410.10">
    <property type="entry name" value="set domain protein methyltransferase, domain 1"/>
    <property type="match status" value="1"/>
</dbReference>
<reference evidence="6" key="2">
    <citation type="submission" date="2023-06" db="EMBL/GenBank/DDBJ databases">
        <authorList>
            <consortium name="Lawrence Berkeley National Laboratory"/>
            <person name="Mondo S.J."/>
            <person name="Hensen N."/>
            <person name="Bonometti L."/>
            <person name="Westerberg I."/>
            <person name="Brannstrom I.O."/>
            <person name="Guillou S."/>
            <person name="Cros-Aarteil S."/>
            <person name="Calhoun S."/>
            <person name="Haridas S."/>
            <person name="Kuo A."/>
            <person name="Pangilinan J."/>
            <person name="Riley R."/>
            <person name="Labutti K."/>
            <person name="Andreopoulos B."/>
            <person name="Lipzen A."/>
            <person name="Chen C."/>
            <person name="Yanf M."/>
            <person name="Daum C."/>
            <person name="Ng V."/>
            <person name="Clum A."/>
            <person name="Steindorff A."/>
            <person name="Ohm R."/>
            <person name="Martin F."/>
            <person name="Silar P."/>
            <person name="Natvig D."/>
            <person name="Lalanne C."/>
            <person name="Gautier V."/>
            <person name="Ament-Velasquez S.L."/>
            <person name="Kruys A."/>
            <person name="Hutchinson M.I."/>
            <person name="Powell A.J."/>
            <person name="Barry K."/>
            <person name="Miller A.N."/>
            <person name="Grigoriev I.V."/>
            <person name="Debuchy R."/>
            <person name="Gladieux P."/>
            <person name="Thoren M.H."/>
            <person name="Johannesson H."/>
        </authorList>
    </citation>
    <scope>NUCLEOTIDE SEQUENCE</scope>
    <source>
        <strain evidence="6">CBS 626.80</strain>
    </source>
</reference>
<keyword evidence="7" id="KW-1185">Reference proteome</keyword>
<name>A0AAN6NZ78_9PEZI</name>
<evidence type="ECO:0000313" key="7">
    <source>
        <dbReference type="Proteomes" id="UP001303222"/>
    </source>
</evidence>
<keyword evidence="2" id="KW-0808">Transferase</keyword>
<dbReference type="InterPro" id="IPR044430">
    <property type="entry name" value="SETD6_SET"/>
</dbReference>
<feature type="domain" description="SET" evidence="5">
    <location>
        <begin position="34"/>
        <end position="316"/>
    </location>
</feature>
<keyword evidence="3" id="KW-0949">S-adenosyl-L-methionine</keyword>
<dbReference type="InterPro" id="IPR001214">
    <property type="entry name" value="SET_dom"/>
</dbReference>
<dbReference type="GO" id="GO:0032259">
    <property type="term" value="P:methylation"/>
    <property type="evidence" value="ECO:0007669"/>
    <property type="project" value="UniProtKB-KW"/>
</dbReference>
<dbReference type="Pfam" id="PF00856">
    <property type="entry name" value="SET"/>
    <property type="match status" value="1"/>
</dbReference>
<dbReference type="SUPFAM" id="SSF82199">
    <property type="entry name" value="SET domain"/>
    <property type="match status" value="1"/>
</dbReference>
<dbReference type="SUPFAM" id="SSF81822">
    <property type="entry name" value="RuBisCo LSMT C-terminal, substrate-binding domain"/>
    <property type="match status" value="1"/>
</dbReference>
<dbReference type="PROSITE" id="PS50280">
    <property type="entry name" value="SET"/>
    <property type="match status" value="1"/>
</dbReference>
<dbReference type="Proteomes" id="UP001303222">
    <property type="component" value="Unassembled WGS sequence"/>
</dbReference>
<dbReference type="CDD" id="cd19178">
    <property type="entry name" value="SET_SETD6"/>
    <property type="match status" value="1"/>
</dbReference>
<protein>
    <recommendedName>
        <fullName evidence="5">SET domain-containing protein</fullName>
    </recommendedName>
</protein>
<reference evidence="6" key="1">
    <citation type="journal article" date="2023" name="Mol. Phylogenet. Evol.">
        <title>Genome-scale phylogeny and comparative genomics of the fungal order Sordariales.</title>
        <authorList>
            <person name="Hensen N."/>
            <person name="Bonometti L."/>
            <person name="Westerberg I."/>
            <person name="Brannstrom I.O."/>
            <person name="Guillou S."/>
            <person name="Cros-Aarteil S."/>
            <person name="Calhoun S."/>
            <person name="Haridas S."/>
            <person name="Kuo A."/>
            <person name="Mondo S."/>
            <person name="Pangilinan J."/>
            <person name="Riley R."/>
            <person name="LaButti K."/>
            <person name="Andreopoulos B."/>
            <person name="Lipzen A."/>
            <person name="Chen C."/>
            <person name="Yan M."/>
            <person name="Daum C."/>
            <person name="Ng V."/>
            <person name="Clum A."/>
            <person name="Steindorff A."/>
            <person name="Ohm R.A."/>
            <person name="Martin F."/>
            <person name="Silar P."/>
            <person name="Natvig D.O."/>
            <person name="Lalanne C."/>
            <person name="Gautier V."/>
            <person name="Ament-Velasquez S.L."/>
            <person name="Kruys A."/>
            <person name="Hutchinson M.I."/>
            <person name="Powell A.J."/>
            <person name="Barry K."/>
            <person name="Miller A.N."/>
            <person name="Grigoriev I.V."/>
            <person name="Debuchy R."/>
            <person name="Gladieux P."/>
            <person name="Hiltunen Thoren M."/>
            <person name="Johannesson H."/>
        </authorList>
    </citation>
    <scope>NUCLEOTIDE SEQUENCE</scope>
    <source>
        <strain evidence="6">CBS 626.80</strain>
    </source>
</reference>
<feature type="region of interest" description="Disordered" evidence="4">
    <location>
        <begin position="513"/>
        <end position="538"/>
    </location>
</feature>
<feature type="region of interest" description="Disordered" evidence="4">
    <location>
        <begin position="89"/>
        <end position="108"/>
    </location>
</feature>
<dbReference type="GO" id="GO:0005634">
    <property type="term" value="C:nucleus"/>
    <property type="evidence" value="ECO:0007669"/>
    <property type="project" value="TreeGrafter"/>
</dbReference>
<accession>A0AAN6NZ78</accession>
<evidence type="ECO:0000256" key="1">
    <source>
        <dbReference type="ARBA" id="ARBA00022603"/>
    </source>
</evidence>
<dbReference type="InterPro" id="IPR050600">
    <property type="entry name" value="SETD3_SETD6_MTase"/>
</dbReference>
<dbReference type="Pfam" id="PF09273">
    <property type="entry name" value="Rubis-subs-bind"/>
    <property type="match status" value="1"/>
</dbReference>
<evidence type="ECO:0000313" key="6">
    <source>
        <dbReference type="EMBL" id="KAK3954787.1"/>
    </source>
</evidence>
<evidence type="ECO:0000259" key="5">
    <source>
        <dbReference type="PROSITE" id="PS50280"/>
    </source>
</evidence>
<sequence length="538" mass="60327">MATTTDTVPVGDFEQQTQKFLEWFTSQPGATFHKDIKLVDLRDKSAGRGIIATAPIPADTPLFTIPRSSILCATTSPLAAKLPSLFKGPAEPTVAEESHSHTADDDDVPDLVEELDENDDPMNSQDSWTLLILILIHEYLHGPQSAWFPYLSVLPNKFDTPMFWTGQELGELQASALVAKVGKEEADEMIRSKIVRVVKDHEEAFYPSSAYPAEKRKKLSEEELLALGHRMGSAIMAYAFDLAKEDDDDEDEDQEGDGWVEDQLAGQNDTMGMVPMADMLNADAIFNAHINHGEGSLTATSLREIKAGEEILNYYGPLSSAELLRRYGYVTANHARYDVVELGWELIEKGLKKMVDGLQGKKKKKEVQWEKVDDLLEDEKEEGEWEDSFVLERQSEDPDSEGQVHGEAEFVGWPEELEEQVKTYLKAVKKVVGSGDRAVAEALGDKTKKKEILLGAMRSALEEREGQYATSLEEDEKVLVGIEGGRPTTRREMAVWVRAGEKRIIREAREWVKKQEEEVSKESKGQEKEGREAKRRKA</sequence>
<dbReference type="AlphaFoldDB" id="A0AAN6NZ78"/>
<evidence type="ECO:0000256" key="4">
    <source>
        <dbReference type="SAM" id="MobiDB-lite"/>
    </source>
</evidence>
<dbReference type="InterPro" id="IPR036464">
    <property type="entry name" value="Rubisco_LSMT_subst-bd_sf"/>
</dbReference>
<dbReference type="InterPro" id="IPR015353">
    <property type="entry name" value="Rubisco_LSMT_subst-bd"/>
</dbReference>
<comment type="caution">
    <text evidence="6">The sequence shown here is derived from an EMBL/GenBank/DDBJ whole genome shotgun (WGS) entry which is preliminary data.</text>
</comment>
<dbReference type="GO" id="GO:0016279">
    <property type="term" value="F:protein-lysine N-methyltransferase activity"/>
    <property type="evidence" value="ECO:0007669"/>
    <property type="project" value="InterPro"/>
</dbReference>
<dbReference type="PANTHER" id="PTHR13271:SF34">
    <property type="entry name" value="N-LYSINE METHYLTRANSFERASE SETD6"/>
    <property type="match status" value="1"/>
</dbReference>
<dbReference type="PANTHER" id="PTHR13271">
    <property type="entry name" value="UNCHARACTERIZED PUTATIVE METHYLTRANSFERASE"/>
    <property type="match status" value="1"/>
</dbReference>
<evidence type="ECO:0000256" key="3">
    <source>
        <dbReference type="ARBA" id="ARBA00022691"/>
    </source>
</evidence>
<proteinExistence type="predicted"/>
<keyword evidence="1" id="KW-0489">Methyltransferase</keyword>
<feature type="compositionally biased region" description="Basic and acidic residues" evidence="4">
    <location>
        <begin position="513"/>
        <end position="532"/>
    </location>
</feature>
<dbReference type="Gene3D" id="3.90.1420.10">
    <property type="entry name" value="Rubisco LSMT, substrate-binding domain"/>
    <property type="match status" value="1"/>
</dbReference>